<feature type="chain" id="PRO_5022162388" description="PQQ enzyme repeat protein" evidence="1">
    <location>
        <begin position="18"/>
        <end position="151"/>
    </location>
</feature>
<keyword evidence="1" id="KW-0732">Signal</keyword>
<dbReference type="EMBL" id="CP036287">
    <property type="protein sequence ID" value="QDU69673.1"/>
    <property type="molecule type" value="Genomic_DNA"/>
</dbReference>
<dbReference type="AlphaFoldDB" id="A0A518BRS5"/>
<dbReference type="RefSeq" id="WP_145069783.1">
    <property type="nucleotide sequence ID" value="NZ_CP036287.1"/>
</dbReference>
<keyword evidence="3" id="KW-1185">Reference proteome</keyword>
<feature type="signal peptide" evidence="1">
    <location>
        <begin position="1"/>
        <end position="17"/>
    </location>
</feature>
<evidence type="ECO:0008006" key="4">
    <source>
        <dbReference type="Google" id="ProtNLM"/>
    </source>
</evidence>
<evidence type="ECO:0000313" key="2">
    <source>
        <dbReference type="EMBL" id="QDU69673.1"/>
    </source>
</evidence>
<proteinExistence type="predicted"/>
<evidence type="ECO:0000313" key="3">
    <source>
        <dbReference type="Proteomes" id="UP000316921"/>
    </source>
</evidence>
<protein>
    <recommendedName>
        <fullName evidence="4">PQQ enzyme repeat protein</fullName>
    </recommendedName>
</protein>
<organism evidence="2 3">
    <name type="scientific">Engelhardtia mirabilis</name>
    <dbReference type="NCBI Taxonomy" id="2528011"/>
    <lineage>
        <taxon>Bacteria</taxon>
        <taxon>Pseudomonadati</taxon>
        <taxon>Planctomycetota</taxon>
        <taxon>Planctomycetia</taxon>
        <taxon>Planctomycetia incertae sedis</taxon>
        <taxon>Engelhardtia</taxon>
    </lineage>
</organism>
<name>A0A518BRS5_9BACT</name>
<evidence type="ECO:0000256" key="1">
    <source>
        <dbReference type="SAM" id="SignalP"/>
    </source>
</evidence>
<gene>
    <name evidence="2" type="ORF">Pla133_47940</name>
</gene>
<dbReference type="Proteomes" id="UP000316921">
    <property type="component" value="Chromosome"/>
</dbReference>
<reference evidence="2 3" key="1">
    <citation type="submission" date="2019-02" db="EMBL/GenBank/DDBJ databases">
        <title>Deep-cultivation of Planctomycetes and their phenomic and genomic characterization uncovers novel biology.</title>
        <authorList>
            <person name="Wiegand S."/>
            <person name="Jogler M."/>
            <person name="Boedeker C."/>
            <person name="Pinto D."/>
            <person name="Vollmers J."/>
            <person name="Rivas-Marin E."/>
            <person name="Kohn T."/>
            <person name="Peeters S.H."/>
            <person name="Heuer A."/>
            <person name="Rast P."/>
            <person name="Oberbeckmann S."/>
            <person name="Bunk B."/>
            <person name="Jeske O."/>
            <person name="Meyerdierks A."/>
            <person name="Storesund J.E."/>
            <person name="Kallscheuer N."/>
            <person name="Luecker S."/>
            <person name="Lage O.M."/>
            <person name="Pohl T."/>
            <person name="Merkel B.J."/>
            <person name="Hornburger P."/>
            <person name="Mueller R.-W."/>
            <person name="Bruemmer F."/>
            <person name="Labrenz M."/>
            <person name="Spormann A.M."/>
            <person name="Op den Camp H."/>
            <person name="Overmann J."/>
            <person name="Amann R."/>
            <person name="Jetten M.S.M."/>
            <person name="Mascher T."/>
            <person name="Medema M.H."/>
            <person name="Devos D.P."/>
            <person name="Kaster A.-K."/>
            <person name="Ovreas L."/>
            <person name="Rohde M."/>
            <person name="Galperin M.Y."/>
            <person name="Jogler C."/>
        </authorList>
    </citation>
    <scope>NUCLEOTIDE SEQUENCE [LARGE SCALE GENOMIC DNA]</scope>
    <source>
        <strain evidence="2 3">Pla133</strain>
    </source>
</reference>
<accession>A0A518BRS5</accession>
<dbReference type="KEGG" id="pbap:Pla133_47940"/>
<sequence length="151" mass="14460" precursor="true">MLTAGPLTLALIAPLAAGTPAPQPSVSGGAQLGSTIAVDGDFDSNDVWTAVAIHGATTFAAGTSSAPYGARWLVSARDLSSGALLWSTDLSLCPGLVDAAVADAVVATDGGAGVHDRAQALALSADGGTLFAVGLGNAPSIFGSSATGAPA</sequence>